<proteinExistence type="predicted"/>
<dbReference type="Proteomes" id="UP000036681">
    <property type="component" value="Unplaced"/>
</dbReference>
<accession>A0A0M3ILM9</accession>
<reference evidence="2" key="1">
    <citation type="submission" date="2017-02" db="UniProtKB">
        <authorList>
            <consortium name="WormBaseParasite"/>
        </authorList>
    </citation>
    <scope>IDENTIFICATION</scope>
</reference>
<dbReference type="AlphaFoldDB" id="A0A0M3ILM9"/>
<evidence type="ECO:0000313" key="1">
    <source>
        <dbReference type="Proteomes" id="UP000036681"/>
    </source>
</evidence>
<keyword evidence="1" id="KW-1185">Reference proteome</keyword>
<dbReference type="WBParaSite" id="ALUE_0001965701-mRNA-1">
    <property type="protein sequence ID" value="ALUE_0001965701-mRNA-1"/>
    <property type="gene ID" value="ALUE_0001965701"/>
</dbReference>
<protein>
    <submittedName>
        <fullName evidence="2">CUB domain-containing protein</fullName>
    </submittedName>
</protein>
<organism evidence="1 2">
    <name type="scientific">Ascaris lumbricoides</name>
    <name type="common">Giant roundworm</name>
    <dbReference type="NCBI Taxonomy" id="6252"/>
    <lineage>
        <taxon>Eukaryota</taxon>
        <taxon>Metazoa</taxon>
        <taxon>Ecdysozoa</taxon>
        <taxon>Nematoda</taxon>
        <taxon>Chromadorea</taxon>
        <taxon>Rhabditida</taxon>
        <taxon>Spirurina</taxon>
        <taxon>Ascaridomorpha</taxon>
        <taxon>Ascaridoidea</taxon>
        <taxon>Ascarididae</taxon>
        <taxon>Ascaris</taxon>
    </lineage>
</organism>
<name>A0A0M3ILM9_ASCLU</name>
<evidence type="ECO:0000313" key="2">
    <source>
        <dbReference type="WBParaSite" id="ALUE_0001965701-mRNA-1"/>
    </source>
</evidence>
<sequence length="120" mass="13917">LLPIDIGWPSLNSNISERKTNILSISFIERFPRPSYSNFLPQTNVDVKFGSLNGLFVFVYFTSSERELSSFNLRFSSSDNIPPLEFFPRLDYFQRSGVINNTDIYENFYVSNYYHSGKSS</sequence>